<dbReference type="PANTHER" id="PTHR48020:SF12">
    <property type="entry name" value="PROTON MYO-INOSITOL COTRANSPORTER"/>
    <property type="match status" value="1"/>
</dbReference>
<evidence type="ECO:0000256" key="4">
    <source>
        <dbReference type="ARBA" id="ARBA00022692"/>
    </source>
</evidence>
<dbReference type="AlphaFoldDB" id="A0A1E4T582"/>
<reference evidence="12" key="1">
    <citation type="submission" date="2016-04" db="EMBL/GenBank/DDBJ databases">
        <title>Comparative genomics of biotechnologically important yeasts.</title>
        <authorList>
            <consortium name="DOE Joint Genome Institute"/>
            <person name="Riley R."/>
            <person name="Haridas S."/>
            <person name="Wolfe K.H."/>
            <person name="Lopes M.R."/>
            <person name="Hittinger C.T."/>
            <person name="Goker M."/>
            <person name="Salamov A."/>
            <person name="Wisecaver J."/>
            <person name="Long T.M."/>
            <person name="Aerts A.L."/>
            <person name="Barry K."/>
            <person name="Choi C."/>
            <person name="Clum A."/>
            <person name="Coughlan A.Y."/>
            <person name="Deshpande S."/>
            <person name="Douglass A.P."/>
            <person name="Hanson S.J."/>
            <person name="Klenk H.-P."/>
            <person name="Labutti K."/>
            <person name="Lapidus A."/>
            <person name="Lindquist E."/>
            <person name="Lipzen A."/>
            <person name="Meier-Kolthoff J.P."/>
            <person name="Ohm R.A."/>
            <person name="Otillar R.P."/>
            <person name="Pangilinan J."/>
            <person name="Peng Y."/>
            <person name="Rokas A."/>
            <person name="Rosa C.A."/>
            <person name="Scheuner C."/>
            <person name="Sibirny A.A."/>
            <person name="Slot J.C."/>
            <person name="Stielow J.B."/>
            <person name="Sun H."/>
            <person name="Kurtzman C.P."/>
            <person name="Blackwell M."/>
            <person name="Grigoriev I.V."/>
            <person name="Jeffries T.W."/>
        </authorList>
    </citation>
    <scope>NUCLEOTIDE SEQUENCE [LARGE SCALE GENOMIC DNA]</scope>
    <source>
        <strain evidence="12">NRRL YB-2248</strain>
    </source>
</reference>
<dbReference type="STRING" id="983967.A0A1E4T582"/>
<gene>
    <name evidence="11" type="ORF">CANARDRAFT_174941</name>
</gene>
<feature type="transmembrane region" description="Helical" evidence="9">
    <location>
        <begin position="429"/>
        <end position="450"/>
    </location>
</feature>
<comment type="catalytic activity">
    <reaction evidence="7">
        <text>myo-inositol(out) + H(+)(out) = myo-inositol(in) + H(+)(in)</text>
        <dbReference type="Rhea" id="RHEA:60364"/>
        <dbReference type="ChEBI" id="CHEBI:15378"/>
        <dbReference type="ChEBI" id="CHEBI:17268"/>
    </reaction>
</comment>
<dbReference type="InterPro" id="IPR050814">
    <property type="entry name" value="Myo-inositol_Transporter"/>
</dbReference>
<dbReference type="Gene3D" id="1.20.1250.20">
    <property type="entry name" value="MFS general substrate transporter like domains"/>
    <property type="match status" value="1"/>
</dbReference>
<dbReference type="InterPro" id="IPR020846">
    <property type="entry name" value="MFS_dom"/>
</dbReference>
<dbReference type="PRINTS" id="PR00171">
    <property type="entry name" value="SUGRTRNSPORT"/>
</dbReference>
<dbReference type="EMBL" id="KV453849">
    <property type="protein sequence ID" value="ODV86909.1"/>
    <property type="molecule type" value="Genomic_DNA"/>
</dbReference>
<evidence type="ECO:0000313" key="12">
    <source>
        <dbReference type="Proteomes" id="UP000094801"/>
    </source>
</evidence>
<keyword evidence="3 8" id="KW-0813">Transport</keyword>
<feature type="transmembrane region" description="Helical" evidence="9">
    <location>
        <begin position="349"/>
        <end position="370"/>
    </location>
</feature>
<evidence type="ECO:0000256" key="9">
    <source>
        <dbReference type="SAM" id="Phobius"/>
    </source>
</evidence>
<dbReference type="InterPro" id="IPR036259">
    <property type="entry name" value="MFS_trans_sf"/>
</dbReference>
<dbReference type="PROSITE" id="PS00216">
    <property type="entry name" value="SUGAR_TRANSPORT_1"/>
    <property type="match status" value="1"/>
</dbReference>
<dbReference type="InterPro" id="IPR005828">
    <property type="entry name" value="MFS_sugar_transport-like"/>
</dbReference>
<dbReference type="FunFam" id="1.20.1250.20:FF:000073">
    <property type="entry name" value="MFS myo-inositol transporter, putative"/>
    <property type="match status" value="1"/>
</dbReference>
<evidence type="ECO:0000256" key="8">
    <source>
        <dbReference type="RuleBase" id="RU003346"/>
    </source>
</evidence>
<evidence type="ECO:0000256" key="3">
    <source>
        <dbReference type="ARBA" id="ARBA00022448"/>
    </source>
</evidence>
<keyword evidence="12" id="KW-1185">Reference proteome</keyword>
<evidence type="ECO:0000313" key="11">
    <source>
        <dbReference type="EMBL" id="ODV86909.1"/>
    </source>
</evidence>
<feature type="transmembrane region" description="Helical" evidence="9">
    <location>
        <begin position="196"/>
        <end position="215"/>
    </location>
</feature>
<dbReference type="GO" id="GO:0016020">
    <property type="term" value="C:membrane"/>
    <property type="evidence" value="ECO:0007669"/>
    <property type="project" value="UniProtKB-SubCell"/>
</dbReference>
<feature type="transmembrane region" description="Helical" evidence="9">
    <location>
        <begin position="165"/>
        <end position="184"/>
    </location>
</feature>
<feature type="transmembrane region" description="Helical" evidence="9">
    <location>
        <begin position="108"/>
        <end position="126"/>
    </location>
</feature>
<feature type="transmembrane region" description="Helical" evidence="9">
    <location>
        <begin position="391"/>
        <end position="409"/>
    </location>
</feature>
<feature type="transmembrane region" description="Helical" evidence="9">
    <location>
        <begin position="462"/>
        <end position="480"/>
    </location>
</feature>
<evidence type="ECO:0000256" key="2">
    <source>
        <dbReference type="ARBA" id="ARBA00010992"/>
    </source>
</evidence>
<evidence type="ECO:0000256" key="1">
    <source>
        <dbReference type="ARBA" id="ARBA00004141"/>
    </source>
</evidence>
<dbReference type="OrthoDB" id="5290825at2759"/>
<accession>A0A1E4T582</accession>
<feature type="transmembrane region" description="Helical" evidence="9">
    <location>
        <begin position="322"/>
        <end position="343"/>
    </location>
</feature>
<feature type="transmembrane region" description="Helical" evidence="9">
    <location>
        <begin position="132"/>
        <end position="153"/>
    </location>
</feature>
<dbReference type="PANTHER" id="PTHR48020">
    <property type="entry name" value="PROTON MYO-INOSITOL COTRANSPORTER"/>
    <property type="match status" value="1"/>
</dbReference>
<dbReference type="SUPFAM" id="SSF103473">
    <property type="entry name" value="MFS general substrate transporter"/>
    <property type="match status" value="1"/>
</dbReference>
<dbReference type="InterPro" id="IPR005829">
    <property type="entry name" value="Sugar_transporter_CS"/>
</dbReference>
<feature type="transmembrane region" description="Helical" evidence="9">
    <location>
        <begin position="34"/>
        <end position="51"/>
    </location>
</feature>
<dbReference type="Proteomes" id="UP000094801">
    <property type="component" value="Unassembled WGS sequence"/>
</dbReference>
<evidence type="ECO:0000256" key="7">
    <source>
        <dbReference type="ARBA" id="ARBA00049119"/>
    </source>
</evidence>
<feature type="domain" description="Major facilitator superfamily (MFS) profile" evidence="10">
    <location>
        <begin position="38"/>
        <end position="484"/>
    </location>
</feature>
<evidence type="ECO:0000259" key="10">
    <source>
        <dbReference type="PROSITE" id="PS50850"/>
    </source>
</evidence>
<keyword evidence="4 9" id="KW-0812">Transmembrane</keyword>
<evidence type="ECO:0000256" key="5">
    <source>
        <dbReference type="ARBA" id="ARBA00022989"/>
    </source>
</evidence>
<keyword evidence="6 9" id="KW-0472">Membrane</keyword>
<dbReference type="Pfam" id="PF00083">
    <property type="entry name" value="Sugar_tr"/>
    <property type="match status" value="1"/>
</dbReference>
<organism evidence="11 12">
    <name type="scientific">[Candida] arabinofermentans NRRL YB-2248</name>
    <dbReference type="NCBI Taxonomy" id="983967"/>
    <lineage>
        <taxon>Eukaryota</taxon>
        <taxon>Fungi</taxon>
        <taxon>Dikarya</taxon>
        <taxon>Ascomycota</taxon>
        <taxon>Saccharomycotina</taxon>
        <taxon>Pichiomycetes</taxon>
        <taxon>Pichiales</taxon>
        <taxon>Pichiaceae</taxon>
        <taxon>Ogataea</taxon>
        <taxon>Ogataea/Candida clade</taxon>
    </lineage>
</organism>
<feature type="transmembrane region" description="Helical" evidence="9">
    <location>
        <begin position="79"/>
        <end position="101"/>
    </location>
</feature>
<comment type="similarity">
    <text evidence="2 8">Belongs to the major facilitator superfamily. Sugar transporter (TC 2.A.1.1) family.</text>
</comment>
<dbReference type="GO" id="GO:0005366">
    <property type="term" value="F:myo-inositol:proton symporter activity"/>
    <property type="evidence" value="ECO:0007669"/>
    <property type="project" value="TreeGrafter"/>
</dbReference>
<evidence type="ECO:0000256" key="6">
    <source>
        <dbReference type="ARBA" id="ARBA00023136"/>
    </source>
</evidence>
<dbReference type="PROSITE" id="PS00217">
    <property type="entry name" value="SUGAR_TRANSPORT_2"/>
    <property type="match status" value="1"/>
</dbReference>
<dbReference type="PROSITE" id="PS50850">
    <property type="entry name" value="MFS"/>
    <property type="match status" value="1"/>
</dbReference>
<dbReference type="GO" id="GO:1904679">
    <property type="term" value="P:myo-inositol import across plasma membrane"/>
    <property type="evidence" value="ECO:0007669"/>
    <property type="project" value="TreeGrafter"/>
</dbReference>
<dbReference type="InterPro" id="IPR003663">
    <property type="entry name" value="Sugar/inositol_transpt"/>
</dbReference>
<name>A0A1E4T582_9ASCO</name>
<protein>
    <recommendedName>
        <fullName evidence="10">Major facilitator superfamily (MFS) profile domain-containing protein</fullName>
    </recommendedName>
</protein>
<keyword evidence="5 9" id="KW-1133">Transmembrane helix</keyword>
<sequence>MAPSLNKKSSQTTLVITESTSSLLDSQITKPSPLVLALTILASISGFMFGYDTGYVSSVLVSVGTDLENRYLTLVEKEWITSATSLGALVASLMAGTLADVYGRKKTIVLCNILFVIGATLQMLTHTVKLMIIGRLVMGLGVGMGSLIAPLYIGELAPGKFRGRLVIINCLAITGGQLIAYGIGAGLSKTDSGWRYIISLSLIPCIIQLFAFVFLPDTPRYLISKGCHKEAHAVLKKVYPSSTSDLIDANILELQMLNSLIPGSTELQKMRNGLIELFSAPSNKRALVIGCGLQAIQQITGFNSLMFFSSSIFKMVGYDDPTLVSCIIAGTNFIFTVVALFIIDKVGRRKILLISMPLLLISQLVCALAFKKLDVKIENNSLNSELTKLDGWGYLVMFGLVSFVAFYAIGLGNVPWQQAELFPQSVRGLGTSFATATNWLGSMIVSSTFLSLMKYLTPCGTFLTFGGITFFSFLFVVFVYPELSSLQLEEVQSLLHDGFNVQLSNAQTYDHELAQLLNDY</sequence>
<proteinExistence type="inferred from homology"/>
<dbReference type="NCBIfam" id="TIGR00879">
    <property type="entry name" value="SP"/>
    <property type="match status" value="1"/>
</dbReference>
<comment type="subcellular location">
    <subcellularLocation>
        <location evidence="1">Membrane</location>
        <topology evidence="1">Multi-pass membrane protein</topology>
    </subcellularLocation>
</comment>